<evidence type="ECO:0000313" key="1">
    <source>
        <dbReference type="EMBL" id="KFM61114.1"/>
    </source>
</evidence>
<reference evidence="1 2" key="1">
    <citation type="submission" date="2013-11" db="EMBL/GenBank/DDBJ databases">
        <title>Genome sequencing of Stegodyphus mimosarum.</title>
        <authorList>
            <person name="Bechsgaard J."/>
        </authorList>
    </citation>
    <scope>NUCLEOTIDE SEQUENCE [LARGE SCALE GENOMIC DNA]</scope>
</reference>
<dbReference type="OrthoDB" id="6437652at2759"/>
<proteinExistence type="predicted"/>
<accession>A0A087T7M5</accession>
<keyword evidence="2" id="KW-1185">Reference proteome</keyword>
<dbReference type="EMBL" id="KK113820">
    <property type="protein sequence ID" value="KFM61114.1"/>
    <property type="molecule type" value="Genomic_DNA"/>
</dbReference>
<dbReference type="AlphaFoldDB" id="A0A087T7M5"/>
<feature type="non-terminal residue" evidence="1">
    <location>
        <position position="146"/>
    </location>
</feature>
<protein>
    <submittedName>
        <fullName evidence="1">Retrovirus-related Pol polyprotein from type-1 retrotransposable element R1 4</fullName>
    </submittedName>
</protein>
<dbReference type="Proteomes" id="UP000054359">
    <property type="component" value="Unassembled WGS sequence"/>
</dbReference>
<evidence type="ECO:0000313" key="2">
    <source>
        <dbReference type="Proteomes" id="UP000054359"/>
    </source>
</evidence>
<sequence length="146" mass="16904">MCYSGVTNSKSSQKNFLLTSYVKLNAQRIKLVNTLKYQGVTFDTKMTRNPYNQNLKLRTSAIAKQMRQFYRYNWGLNQHMQKVLYTTVVEKVATYAAAIWYHTMQGRKIKQLYTIQRPFALGITRAYHTTSSNVLNVSAGLLPLHI</sequence>
<name>A0A087T7M5_STEMI</name>
<gene>
    <name evidence="1" type="ORF">X975_01959</name>
</gene>
<dbReference type="STRING" id="407821.A0A087T7M5"/>
<organism evidence="1 2">
    <name type="scientific">Stegodyphus mimosarum</name>
    <name type="common">African social velvet spider</name>
    <dbReference type="NCBI Taxonomy" id="407821"/>
    <lineage>
        <taxon>Eukaryota</taxon>
        <taxon>Metazoa</taxon>
        <taxon>Ecdysozoa</taxon>
        <taxon>Arthropoda</taxon>
        <taxon>Chelicerata</taxon>
        <taxon>Arachnida</taxon>
        <taxon>Araneae</taxon>
        <taxon>Araneomorphae</taxon>
        <taxon>Entelegynae</taxon>
        <taxon>Eresoidea</taxon>
        <taxon>Eresidae</taxon>
        <taxon>Stegodyphus</taxon>
    </lineage>
</organism>
<dbReference type="OMA" id="CAFAGIH"/>